<evidence type="ECO:0000256" key="6">
    <source>
        <dbReference type="ARBA" id="ARBA00023180"/>
    </source>
</evidence>
<feature type="compositionally biased region" description="Basic and acidic residues" evidence="8">
    <location>
        <begin position="756"/>
        <end position="782"/>
    </location>
</feature>
<proteinExistence type="inferred from homology"/>
<dbReference type="InterPro" id="IPR013122">
    <property type="entry name" value="PKD1_2_channel"/>
</dbReference>
<feature type="transmembrane region" description="Helical" evidence="9">
    <location>
        <begin position="1204"/>
        <end position="1231"/>
    </location>
</feature>
<evidence type="ECO:0000256" key="5">
    <source>
        <dbReference type="ARBA" id="ARBA00023136"/>
    </source>
</evidence>
<keyword evidence="6" id="KW-0325">Glycoprotein</keyword>
<dbReference type="EMBL" id="MDYQ01000005">
    <property type="protein sequence ID" value="PRP89196.1"/>
    <property type="molecule type" value="Genomic_DNA"/>
</dbReference>
<feature type="transmembrane region" description="Helical" evidence="9">
    <location>
        <begin position="1356"/>
        <end position="1377"/>
    </location>
</feature>
<feature type="transmembrane region" description="Helical" evidence="9">
    <location>
        <begin position="1243"/>
        <end position="1266"/>
    </location>
</feature>
<dbReference type="OrthoDB" id="444119at2759"/>
<dbReference type="InterPro" id="IPR036770">
    <property type="entry name" value="Ankyrin_rpt-contain_sf"/>
</dbReference>
<evidence type="ECO:0000256" key="1">
    <source>
        <dbReference type="ARBA" id="ARBA00004141"/>
    </source>
</evidence>
<dbReference type="GO" id="GO:0005509">
    <property type="term" value="F:calcium ion binding"/>
    <property type="evidence" value="ECO:0007669"/>
    <property type="project" value="InterPro"/>
</dbReference>
<evidence type="ECO:0000256" key="4">
    <source>
        <dbReference type="ARBA" id="ARBA00022989"/>
    </source>
</evidence>
<comment type="subcellular location">
    <subcellularLocation>
        <location evidence="1">Membrane</location>
        <topology evidence="1">Multi-pass membrane protein</topology>
    </subcellularLocation>
</comment>
<evidence type="ECO:0000256" key="9">
    <source>
        <dbReference type="SAM" id="Phobius"/>
    </source>
</evidence>
<evidence type="ECO:0000256" key="8">
    <source>
        <dbReference type="SAM" id="MobiDB-lite"/>
    </source>
</evidence>
<evidence type="ECO:0000259" key="10">
    <source>
        <dbReference type="Pfam" id="PF08016"/>
    </source>
</evidence>
<feature type="domain" description="Polycystin" evidence="11">
    <location>
        <begin position="971"/>
        <end position="1146"/>
    </location>
</feature>
<dbReference type="InterPro" id="IPR051223">
    <property type="entry name" value="Polycystin"/>
</dbReference>
<feature type="transmembrane region" description="Helical" evidence="9">
    <location>
        <begin position="1294"/>
        <end position="1315"/>
    </location>
</feature>
<keyword evidence="3 9" id="KW-0812">Transmembrane</keyword>
<dbReference type="PRINTS" id="PR01433">
    <property type="entry name" value="POLYCYSTIN2"/>
</dbReference>
<evidence type="ECO:0000256" key="7">
    <source>
        <dbReference type="PIRSR" id="PIRSR603915-2"/>
    </source>
</evidence>
<name>A0A2P6NZ10_9EUKA</name>
<comment type="caution">
    <text evidence="12">The sequence shown here is derived from an EMBL/GenBank/DDBJ whole genome shotgun (WGS) entry which is preliminary data.</text>
</comment>
<accession>A0A2P6NZ10</accession>
<comment type="similarity">
    <text evidence="2">Belongs to the polycystin family.</text>
</comment>
<keyword evidence="4 9" id="KW-1133">Transmembrane helix</keyword>
<dbReference type="InterPro" id="IPR011047">
    <property type="entry name" value="Quinoprotein_ADH-like_sf"/>
</dbReference>
<dbReference type="PANTHER" id="PTHR10877">
    <property type="entry name" value="POLYCYSTIN FAMILY MEMBER"/>
    <property type="match status" value="1"/>
</dbReference>
<protein>
    <submittedName>
        <fullName evidence="12">Uncharacterized protein</fullName>
    </submittedName>
</protein>
<dbReference type="SUPFAM" id="SSF50998">
    <property type="entry name" value="Quinoprotein alcohol dehydrogenase-like"/>
    <property type="match status" value="1"/>
</dbReference>
<gene>
    <name evidence="12" type="ORF">PROFUN_01916</name>
</gene>
<dbReference type="GO" id="GO:0050982">
    <property type="term" value="P:detection of mechanical stimulus"/>
    <property type="evidence" value="ECO:0007669"/>
    <property type="project" value="TreeGrafter"/>
</dbReference>
<dbReference type="Pfam" id="PF20519">
    <property type="entry name" value="Polycystin_dom"/>
    <property type="match status" value="1"/>
</dbReference>
<dbReference type="Proteomes" id="UP000241769">
    <property type="component" value="Unassembled WGS sequence"/>
</dbReference>
<organism evidence="12 13">
    <name type="scientific">Planoprotostelium fungivorum</name>
    <dbReference type="NCBI Taxonomy" id="1890364"/>
    <lineage>
        <taxon>Eukaryota</taxon>
        <taxon>Amoebozoa</taxon>
        <taxon>Evosea</taxon>
        <taxon>Variosea</taxon>
        <taxon>Cavosteliida</taxon>
        <taxon>Cavosteliaceae</taxon>
        <taxon>Planoprotostelium</taxon>
    </lineage>
</organism>
<keyword evidence="5 9" id="KW-0472">Membrane</keyword>
<dbReference type="GO" id="GO:0005262">
    <property type="term" value="F:calcium channel activity"/>
    <property type="evidence" value="ECO:0007669"/>
    <property type="project" value="TreeGrafter"/>
</dbReference>
<dbReference type="Gene3D" id="1.25.40.20">
    <property type="entry name" value="Ankyrin repeat-containing domain"/>
    <property type="match status" value="1"/>
</dbReference>
<feature type="compositionally biased region" description="Polar residues" evidence="8">
    <location>
        <begin position="51"/>
        <end position="62"/>
    </location>
</feature>
<feature type="transmembrane region" description="Helical" evidence="9">
    <location>
        <begin position="1161"/>
        <end position="1183"/>
    </location>
</feature>
<evidence type="ECO:0000313" key="12">
    <source>
        <dbReference type="EMBL" id="PRP89196.1"/>
    </source>
</evidence>
<reference evidence="12 13" key="1">
    <citation type="journal article" date="2018" name="Genome Biol. Evol.">
        <title>Multiple Roots of Fruiting Body Formation in Amoebozoa.</title>
        <authorList>
            <person name="Hillmann F."/>
            <person name="Forbes G."/>
            <person name="Novohradska S."/>
            <person name="Ferling I."/>
            <person name="Riege K."/>
            <person name="Groth M."/>
            <person name="Westermann M."/>
            <person name="Marz M."/>
            <person name="Spaller T."/>
            <person name="Winckler T."/>
            <person name="Schaap P."/>
            <person name="Glockner G."/>
        </authorList>
    </citation>
    <scope>NUCLEOTIDE SEQUENCE [LARGE SCALE GENOMIC DNA]</scope>
    <source>
        <strain evidence="12 13">Jena</strain>
    </source>
</reference>
<feature type="region of interest" description="Disordered" evidence="8">
    <location>
        <begin position="756"/>
        <end position="786"/>
    </location>
</feature>
<evidence type="ECO:0000256" key="3">
    <source>
        <dbReference type="ARBA" id="ARBA00022692"/>
    </source>
</evidence>
<dbReference type="InterPro" id="IPR046791">
    <property type="entry name" value="Polycystin_dom"/>
</dbReference>
<dbReference type="InParanoid" id="A0A2P6NZ10"/>
<dbReference type="Pfam" id="PF08016">
    <property type="entry name" value="PKD_channel"/>
    <property type="match status" value="1"/>
</dbReference>
<sequence length="1593" mass="184007">MDTDYQETANGYANGKLCSGESCMQASRASQDDLFVMEQLMRDATEHVEVSPSNSPTLFSLPNTPPPTHESNRSRSASHIKAKWMSPLDQGLLRARPIRREKRNRYRSERIEFHDGVTYAAIGRSVWSIQEDEPPERWEEHPSEITNMVMADDKSALYTTHKNDYLHKWSLKARSRGSSEWYLPGIFNFAVLGGYILYSTLDKIILYDLCSRQEIQHLETPSGSDSIIRAKKKWFHVVTGDTQMIWRPNHDIETYSIPAGQPCHYITKRGLIPIHTESPGQPCHYITKRGLIPIHTESRLTIDPSSCITIGRHIVAISDGTAVVFRRINSSIDRYEYLQTFRPANRDDRYLFVRSDEKNNTIQLFTSSMMDVYHMGEITREELHNGELWLIYNDFWVWRVESSLQLKNRAGDVLCKIKLPSGITLRKMFLHGDLFVFQTDEDISVYSLVNFEPIVRFEGNLLRYTPRTLTYHISGNVETHRSMRDWEIITGNPNLPVLKSFEHDMNTRNVAMWIRHHGYSGNFSHRAYSRLESDTTSLVADVWDSANRSSGNVLEYLECYAYIGELQPIMVDLKQYLCQGLKIERHAEFIANAVCTALEMQNWNFLKDLLLLLEGKDGNRLRLNERAERFVMERVVYDDKDFLEHFIVLPLNYNHTAVWSCMFARPGHQLECFTLWMQSQGVSDHEPNQPVALRAYQEGSYTDLEEGYIDHDPYVQVTKDTPWSERTRGWMMLHYAVFHAHVNGVQKILQMKETSLKEEKQETPQRENREDDSIINRPDAHGRTPLSYAFNLNETPIRHGDATSLDSNSGEPLSEREWRETFDHRMEGHFSSDSLSCVKSLLNHHPQPKLLSEEKGTGYTPYDRVTMLYAEGIKRLGDYYKVPDELWLLESHKQMHSHRDEIVDMFNRKLVNHRTLFAVRRFIERSIPFFFWLFAIALSAIGGSTANEPSNYVLYEHIMNGLTTSTSWNGISSSTDVPIWMNDTLLPWVAATDWYDDENPPNTSTGNPNRLMGAILIRQHRSPLNICSIPSELDQNLTVCIPSSTPQYDQRDFGPSETDSAFTYANLGSDYYGIDRFHWPSGGYSFVLYPNINRSRQILQEKLDRGWLDERTQMVTVSFTLWNTGANKWASITLGAEFGAIGSGRTSNAIYIQKGLRYRGITASMLGFMEAYILIYFVTYAVLIKVISKMIRKRWNYFKNIWNWYELLLVATFSVIIILELVCIGYTYIALDLSVPSTEYYDYIFLFQVQYAQYCLTAFFVGAMAIKTLQHFKVLPYTGPVVSAYVRTVLDKRFVLFGVFFIYLTLMWAVAYHIVFGFTTDGNKTYYDSILSSMRALLGESQYSSITAVAPIFGPIFYVGFAVFENIILLNLVIAVLNEVYAKHSEESVYRWEVSISLLYSKDIKKRLKYRTIWNKIKKRLSLLGVLKDQYKWLINKITENVVTSHIYLSEEQIDEICISCRTGREGDKMESMIRDATIESSRSQSALQEQVNKLTIMMEAQSHAFDMQKKMMEGQKYPFSLQICMLPLSIARLSIPICPDMTTPSDTRSNFWSRCVFTLYPQERHGAGGLSCSLVRKLSHSAVRIRTVRKDI</sequence>
<feature type="disulfide bond" evidence="7">
    <location>
        <begin position="1027"/>
        <end position="1040"/>
    </location>
</feature>
<dbReference type="InterPro" id="IPR003915">
    <property type="entry name" value="PKD_2"/>
</dbReference>
<evidence type="ECO:0000313" key="13">
    <source>
        <dbReference type="Proteomes" id="UP000241769"/>
    </source>
</evidence>
<dbReference type="GO" id="GO:0016020">
    <property type="term" value="C:membrane"/>
    <property type="evidence" value="ECO:0007669"/>
    <property type="project" value="UniProtKB-SubCell"/>
</dbReference>
<feature type="region of interest" description="Disordered" evidence="8">
    <location>
        <begin position="46"/>
        <end position="80"/>
    </location>
</feature>
<feature type="domain" description="Polycystin cation channel PKD1/PKD2" evidence="10">
    <location>
        <begin position="1169"/>
        <end position="1382"/>
    </location>
</feature>
<evidence type="ECO:0000259" key="11">
    <source>
        <dbReference type="Pfam" id="PF20519"/>
    </source>
</evidence>
<evidence type="ECO:0000256" key="2">
    <source>
        <dbReference type="ARBA" id="ARBA00007200"/>
    </source>
</evidence>
<dbReference type="PANTHER" id="PTHR10877:SF197">
    <property type="entry name" value="POLYCYSTIC KIDNEY DISEASE PROTEIN 1-LIKE 2"/>
    <property type="match status" value="1"/>
</dbReference>
<dbReference type="STRING" id="1890364.A0A2P6NZ10"/>
<keyword evidence="13" id="KW-1185">Reference proteome</keyword>